<organism evidence="2 3">
    <name type="scientific">Heterobasidion irregulare (strain TC 32-1)</name>
    <dbReference type="NCBI Taxonomy" id="747525"/>
    <lineage>
        <taxon>Eukaryota</taxon>
        <taxon>Fungi</taxon>
        <taxon>Dikarya</taxon>
        <taxon>Basidiomycota</taxon>
        <taxon>Agaricomycotina</taxon>
        <taxon>Agaricomycetes</taxon>
        <taxon>Russulales</taxon>
        <taxon>Bondarzewiaceae</taxon>
        <taxon>Heterobasidion</taxon>
        <taxon>Heterobasidion annosum species complex</taxon>
    </lineage>
</organism>
<dbReference type="eggNOG" id="ENOG502R0RK">
    <property type="taxonomic scope" value="Eukaryota"/>
</dbReference>
<feature type="region of interest" description="Disordered" evidence="1">
    <location>
        <begin position="1"/>
        <end position="54"/>
    </location>
</feature>
<keyword evidence="3" id="KW-1185">Reference proteome</keyword>
<dbReference type="GeneID" id="20667844"/>
<dbReference type="EMBL" id="KI925457">
    <property type="protein sequence ID" value="ETW83003.1"/>
    <property type="molecule type" value="Genomic_DNA"/>
</dbReference>
<dbReference type="Proteomes" id="UP000030671">
    <property type="component" value="Unassembled WGS sequence"/>
</dbReference>
<dbReference type="KEGG" id="hir:HETIRDRAFT_163413"/>
<proteinExistence type="predicted"/>
<gene>
    <name evidence="2" type="ORF">HETIRDRAFT_163413</name>
</gene>
<dbReference type="InParanoid" id="W4KB32"/>
<dbReference type="HOGENOM" id="CLU_1408940_0_0_1"/>
<protein>
    <submittedName>
        <fullName evidence="2">Uncharacterized protein</fullName>
    </submittedName>
</protein>
<sequence>MAGANYMGGKRNAAKARSKDRNGRAQKGHFTRQRLEIFRKKSGKPNPNLPSDKSSAIDINLAHAQKDILSSRMKHMTQAHTVGSNFLQSSSVPNPRTLSSVTADSNHNNHTPRVLQALDTIDFIHANTRSRVLMASNLAGLPMRTSMNHSNTLQKPSSWSREATKVLCDTKTTQIRGKAGFRYLKSGLSVAKR</sequence>
<evidence type="ECO:0000256" key="1">
    <source>
        <dbReference type="SAM" id="MobiDB-lite"/>
    </source>
</evidence>
<evidence type="ECO:0000313" key="2">
    <source>
        <dbReference type="EMBL" id="ETW83003.1"/>
    </source>
</evidence>
<name>W4KB32_HETIT</name>
<dbReference type="OrthoDB" id="3260134at2759"/>
<dbReference type="AlphaFoldDB" id="W4KB32"/>
<dbReference type="RefSeq" id="XP_009545295.1">
    <property type="nucleotide sequence ID" value="XM_009547000.1"/>
</dbReference>
<evidence type="ECO:0000313" key="3">
    <source>
        <dbReference type="Proteomes" id="UP000030671"/>
    </source>
</evidence>
<reference evidence="2 3" key="1">
    <citation type="journal article" date="2012" name="New Phytol.">
        <title>Insight into trade-off between wood decay and parasitism from the genome of a fungal forest pathogen.</title>
        <authorList>
            <person name="Olson A."/>
            <person name="Aerts A."/>
            <person name="Asiegbu F."/>
            <person name="Belbahri L."/>
            <person name="Bouzid O."/>
            <person name="Broberg A."/>
            <person name="Canback B."/>
            <person name="Coutinho P.M."/>
            <person name="Cullen D."/>
            <person name="Dalman K."/>
            <person name="Deflorio G."/>
            <person name="van Diepen L.T."/>
            <person name="Dunand C."/>
            <person name="Duplessis S."/>
            <person name="Durling M."/>
            <person name="Gonthier P."/>
            <person name="Grimwood J."/>
            <person name="Fossdal C.G."/>
            <person name="Hansson D."/>
            <person name="Henrissat B."/>
            <person name="Hietala A."/>
            <person name="Himmelstrand K."/>
            <person name="Hoffmeister D."/>
            <person name="Hogberg N."/>
            <person name="James T.Y."/>
            <person name="Karlsson M."/>
            <person name="Kohler A."/>
            <person name="Kues U."/>
            <person name="Lee Y.H."/>
            <person name="Lin Y.C."/>
            <person name="Lind M."/>
            <person name="Lindquist E."/>
            <person name="Lombard V."/>
            <person name="Lucas S."/>
            <person name="Lunden K."/>
            <person name="Morin E."/>
            <person name="Murat C."/>
            <person name="Park J."/>
            <person name="Raffaello T."/>
            <person name="Rouze P."/>
            <person name="Salamov A."/>
            <person name="Schmutz J."/>
            <person name="Solheim H."/>
            <person name="Stahlberg J."/>
            <person name="Velez H."/>
            <person name="de Vries R.P."/>
            <person name="Wiebenga A."/>
            <person name="Woodward S."/>
            <person name="Yakovlev I."/>
            <person name="Garbelotto M."/>
            <person name="Martin F."/>
            <person name="Grigoriev I.V."/>
            <person name="Stenlid J."/>
        </authorList>
    </citation>
    <scope>NUCLEOTIDE SEQUENCE [LARGE SCALE GENOMIC DNA]</scope>
    <source>
        <strain evidence="2 3">TC 32-1</strain>
    </source>
</reference>
<accession>W4KB32</accession>